<keyword evidence="4" id="KW-0288">FMN</keyword>
<proteinExistence type="predicted"/>
<organism evidence="7">
    <name type="scientific">marine sediment metagenome</name>
    <dbReference type="NCBI Taxonomy" id="412755"/>
    <lineage>
        <taxon>unclassified sequences</taxon>
        <taxon>metagenomes</taxon>
        <taxon>ecological metagenomes</taxon>
    </lineage>
</organism>
<dbReference type="InterPro" id="IPR050074">
    <property type="entry name" value="DHO_dehydrogenase"/>
</dbReference>
<dbReference type="UniPathway" id="UPA00070"/>
<feature type="non-terminal residue" evidence="7">
    <location>
        <position position="1"/>
    </location>
</feature>
<dbReference type="InterPro" id="IPR013785">
    <property type="entry name" value="Aldolase_TIM"/>
</dbReference>
<evidence type="ECO:0000313" key="7">
    <source>
        <dbReference type="EMBL" id="GAI25482.1"/>
    </source>
</evidence>
<dbReference type="InterPro" id="IPR001295">
    <property type="entry name" value="Dihydroorotate_DH_CS"/>
</dbReference>
<evidence type="ECO:0000256" key="5">
    <source>
        <dbReference type="ARBA" id="ARBA00023002"/>
    </source>
</evidence>
<dbReference type="SUPFAM" id="SSF51395">
    <property type="entry name" value="FMN-linked oxidoreductases"/>
    <property type="match status" value="1"/>
</dbReference>
<protein>
    <recommendedName>
        <fullName evidence="6">Dihydroorotate dehydrogenase catalytic domain-containing protein</fullName>
    </recommendedName>
</protein>
<dbReference type="GO" id="GO:0004152">
    <property type="term" value="F:dihydroorotate dehydrogenase activity"/>
    <property type="evidence" value="ECO:0007669"/>
    <property type="project" value="TreeGrafter"/>
</dbReference>
<dbReference type="AlphaFoldDB" id="X1M1N5"/>
<evidence type="ECO:0000256" key="3">
    <source>
        <dbReference type="ARBA" id="ARBA00022630"/>
    </source>
</evidence>
<dbReference type="GO" id="GO:0005886">
    <property type="term" value="C:plasma membrane"/>
    <property type="evidence" value="ECO:0007669"/>
    <property type="project" value="TreeGrafter"/>
</dbReference>
<dbReference type="PROSITE" id="PS00912">
    <property type="entry name" value="DHODEHASE_2"/>
    <property type="match status" value="1"/>
</dbReference>
<gene>
    <name evidence="7" type="ORF">S06H3_33878</name>
</gene>
<keyword evidence="3" id="KW-0285">Flavoprotein</keyword>
<keyword evidence="5" id="KW-0560">Oxidoreductase</keyword>
<dbReference type="GO" id="GO:0005737">
    <property type="term" value="C:cytoplasm"/>
    <property type="evidence" value="ECO:0007669"/>
    <property type="project" value="InterPro"/>
</dbReference>
<name>X1M1N5_9ZZZZ</name>
<comment type="pathway">
    <text evidence="2">Pyrimidine metabolism; UMP biosynthesis via de novo pathway.</text>
</comment>
<feature type="domain" description="Dihydroorotate dehydrogenase catalytic" evidence="6">
    <location>
        <begin position="1"/>
        <end position="59"/>
    </location>
</feature>
<evidence type="ECO:0000256" key="4">
    <source>
        <dbReference type="ARBA" id="ARBA00022643"/>
    </source>
</evidence>
<reference evidence="7" key="1">
    <citation type="journal article" date="2014" name="Front. Microbiol.">
        <title>High frequency of phylogenetically diverse reductive dehalogenase-homologous genes in deep subseafloor sedimentary metagenomes.</title>
        <authorList>
            <person name="Kawai M."/>
            <person name="Futagami T."/>
            <person name="Toyoda A."/>
            <person name="Takaki Y."/>
            <person name="Nishi S."/>
            <person name="Hori S."/>
            <person name="Arai W."/>
            <person name="Tsubouchi T."/>
            <person name="Morono Y."/>
            <person name="Uchiyama I."/>
            <person name="Ito T."/>
            <person name="Fujiyama A."/>
            <person name="Inagaki F."/>
            <person name="Takami H."/>
        </authorList>
    </citation>
    <scope>NUCLEOTIDE SEQUENCE</scope>
    <source>
        <strain evidence="7">Expedition CK06-06</strain>
    </source>
</reference>
<dbReference type="Pfam" id="PF01180">
    <property type="entry name" value="DHO_dh"/>
    <property type="match status" value="1"/>
</dbReference>
<evidence type="ECO:0000256" key="2">
    <source>
        <dbReference type="ARBA" id="ARBA00004725"/>
    </source>
</evidence>
<dbReference type="GO" id="GO:0006207">
    <property type="term" value="P:'de novo' pyrimidine nucleobase biosynthetic process"/>
    <property type="evidence" value="ECO:0007669"/>
    <property type="project" value="InterPro"/>
</dbReference>
<dbReference type="InterPro" id="IPR005720">
    <property type="entry name" value="Dihydroorotate_DH_cat"/>
</dbReference>
<evidence type="ECO:0000256" key="1">
    <source>
        <dbReference type="ARBA" id="ARBA00001917"/>
    </source>
</evidence>
<accession>X1M1N5</accession>
<dbReference type="GO" id="GO:0044205">
    <property type="term" value="P:'de novo' UMP biosynthetic process"/>
    <property type="evidence" value="ECO:0007669"/>
    <property type="project" value="UniProtKB-UniPathway"/>
</dbReference>
<evidence type="ECO:0000259" key="6">
    <source>
        <dbReference type="Pfam" id="PF01180"/>
    </source>
</evidence>
<dbReference type="PANTHER" id="PTHR48109:SF4">
    <property type="entry name" value="DIHYDROOROTATE DEHYDROGENASE (QUINONE), MITOCHONDRIAL"/>
    <property type="match status" value="1"/>
</dbReference>
<comment type="caution">
    <text evidence="7">The sequence shown here is derived from an EMBL/GenBank/DDBJ whole genome shotgun (WGS) entry which is preliminary data.</text>
</comment>
<dbReference type="PANTHER" id="PTHR48109">
    <property type="entry name" value="DIHYDROOROTATE DEHYDROGENASE (QUINONE), MITOCHONDRIAL-RELATED"/>
    <property type="match status" value="1"/>
</dbReference>
<dbReference type="Gene3D" id="3.20.20.70">
    <property type="entry name" value="Aldolase class I"/>
    <property type="match status" value="1"/>
</dbReference>
<sequence length="62" mass="6768">RRIQQITSGRLPIIGVGGIFGPEDAREKLDAGATLVQVYTGLIYRGPGLVSEILRGLRSRYI</sequence>
<dbReference type="EMBL" id="BARV01020275">
    <property type="protein sequence ID" value="GAI25482.1"/>
    <property type="molecule type" value="Genomic_DNA"/>
</dbReference>
<comment type="cofactor">
    <cofactor evidence="1">
        <name>FMN</name>
        <dbReference type="ChEBI" id="CHEBI:58210"/>
    </cofactor>
</comment>